<organism evidence="2 3">
    <name type="scientific">Penicillium canescens</name>
    <dbReference type="NCBI Taxonomy" id="5083"/>
    <lineage>
        <taxon>Eukaryota</taxon>
        <taxon>Fungi</taxon>
        <taxon>Dikarya</taxon>
        <taxon>Ascomycota</taxon>
        <taxon>Pezizomycotina</taxon>
        <taxon>Eurotiomycetes</taxon>
        <taxon>Eurotiomycetidae</taxon>
        <taxon>Eurotiales</taxon>
        <taxon>Aspergillaceae</taxon>
        <taxon>Penicillium</taxon>
    </lineage>
</organism>
<sequence length="116" mass="13418">MGQAKPKGQSLVHGRSIKTTRRLFRRYTITNDEDDWEEYKSARNRKGRVIKKALWTGFREFVKEAISKGLQGLWRMVQWVSNRGQEPHSALPPLTTGKGIAESTEKKWQHCEMSSS</sequence>
<proteinExistence type="predicted"/>
<evidence type="ECO:0000256" key="1">
    <source>
        <dbReference type="SAM" id="MobiDB-lite"/>
    </source>
</evidence>
<reference evidence="2" key="2">
    <citation type="submission" date="2023-01" db="EMBL/GenBank/DDBJ databases">
        <authorList>
            <person name="Petersen C."/>
        </authorList>
    </citation>
    <scope>NUCLEOTIDE SEQUENCE</scope>
    <source>
        <strain evidence="2">IBT 15450</strain>
    </source>
</reference>
<gene>
    <name evidence="2" type="ORF">N7460_006820</name>
</gene>
<evidence type="ECO:0000313" key="3">
    <source>
        <dbReference type="Proteomes" id="UP001219568"/>
    </source>
</evidence>
<comment type="caution">
    <text evidence="2">The sequence shown here is derived from an EMBL/GenBank/DDBJ whole genome shotgun (WGS) entry which is preliminary data.</text>
</comment>
<dbReference type="AlphaFoldDB" id="A0AAD6N8F8"/>
<evidence type="ECO:0000313" key="2">
    <source>
        <dbReference type="EMBL" id="KAJ6041430.1"/>
    </source>
</evidence>
<protein>
    <submittedName>
        <fullName evidence="2">Uncharacterized protein</fullName>
    </submittedName>
</protein>
<feature type="region of interest" description="Disordered" evidence="1">
    <location>
        <begin position="85"/>
        <end position="116"/>
    </location>
</feature>
<dbReference type="EMBL" id="JAQJZL010000005">
    <property type="protein sequence ID" value="KAJ6041430.1"/>
    <property type="molecule type" value="Genomic_DNA"/>
</dbReference>
<dbReference type="Proteomes" id="UP001219568">
    <property type="component" value="Unassembled WGS sequence"/>
</dbReference>
<accession>A0AAD6N8F8</accession>
<name>A0AAD6N8F8_PENCN</name>
<reference evidence="2" key="1">
    <citation type="journal article" date="2023" name="IMA Fungus">
        <title>Comparative genomic study of the Penicillium genus elucidates a diverse pangenome and 15 lateral gene transfer events.</title>
        <authorList>
            <person name="Petersen C."/>
            <person name="Sorensen T."/>
            <person name="Nielsen M.R."/>
            <person name="Sondergaard T.E."/>
            <person name="Sorensen J.L."/>
            <person name="Fitzpatrick D.A."/>
            <person name="Frisvad J.C."/>
            <person name="Nielsen K.L."/>
        </authorList>
    </citation>
    <scope>NUCLEOTIDE SEQUENCE</scope>
    <source>
        <strain evidence="2">IBT 15450</strain>
    </source>
</reference>
<keyword evidence="3" id="KW-1185">Reference proteome</keyword>